<organism evidence="2 3">
    <name type="scientific">Acinetobacter calcoaceticus</name>
    <dbReference type="NCBI Taxonomy" id="471"/>
    <lineage>
        <taxon>Bacteria</taxon>
        <taxon>Pseudomonadati</taxon>
        <taxon>Pseudomonadota</taxon>
        <taxon>Gammaproteobacteria</taxon>
        <taxon>Moraxellales</taxon>
        <taxon>Moraxellaceae</taxon>
        <taxon>Acinetobacter</taxon>
        <taxon>Acinetobacter calcoaceticus/baumannii complex</taxon>
    </lineage>
</organism>
<keyword evidence="3" id="KW-1185">Reference proteome</keyword>
<protein>
    <submittedName>
        <fullName evidence="2">Glycosyltransferase involved in cell wall biosynthesis</fullName>
    </submittedName>
</protein>
<dbReference type="InterPro" id="IPR029044">
    <property type="entry name" value="Nucleotide-diphossugar_trans"/>
</dbReference>
<evidence type="ECO:0000259" key="1">
    <source>
        <dbReference type="Pfam" id="PF00535"/>
    </source>
</evidence>
<dbReference type="PANTHER" id="PTHR10859">
    <property type="entry name" value="GLYCOSYL TRANSFERASE"/>
    <property type="match status" value="1"/>
</dbReference>
<sequence length="252" mass="28799">MQACFVIPIYNHPQHIAALLDYMQQFSLPMIVVNDGSDAECSALLKQLAEHYPLLDLLQHPTNLGKGQAVITGLRHAHARQLTHALQIDADGQHDWQDIARFLQAAQQHPAAMVIGQPLFDASVPRKRLYGRYLTHVWVWINSLSFEIKDSMCGFRVYPLAQTMPILERAKFQPRMGFDSEILVRMSWENVRMLNIPTKVTYPDHGVSHFHVWRDNWGMSQAHGRLLAGMLCRLPQLLAQKIKPSQTQAKHD</sequence>
<evidence type="ECO:0000313" key="3">
    <source>
        <dbReference type="Proteomes" id="UP000294963"/>
    </source>
</evidence>
<dbReference type="AlphaFoldDB" id="A0A4V2R044"/>
<dbReference type="Proteomes" id="UP000294963">
    <property type="component" value="Unassembled WGS sequence"/>
</dbReference>
<dbReference type="OrthoDB" id="9804335at2"/>
<dbReference type="PANTHER" id="PTHR10859:SF91">
    <property type="entry name" value="DOLICHYL-PHOSPHATE BETA-GLUCOSYLTRANSFERASE"/>
    <property type="match status" value="1"/>
</dbReference>
<evidence type="ECO:0000313" key="2">
    <source>
        <dbReference type="EMBL" id="TCM63218.1"/>
    </source>
</evidence>
<reference evidence="2 3" key="1">
    <citation type="submission" date="2019-03" db="EMBL/GenBank/DDBJ databases">
        <title>Genomic analyses of the natural microbiome of Caenorhabditis elegans.</title>
        <authorList>
            <person name="Samuel B."/>
        </authorList>
    </citation>
    <scope>NUCLEOTIDE SEQUENCE [LARGE SCALE GENOMIC DNA]</scope>
    <source>
        <strain evidence="2 3">JUb89</strain>
    </source>
</reference>
<feature type="domain" description="Glycosyltransferase 2-like" evidence="1">
    <location>
        <begin position="5"/>
        <end position="126"/>
    </location>
</feature>
<dbReference type="CDD" id="cd04179">
    <property type="entry name" value="DPM_DPG-synthase_like"/>
    <property type="match status" value="1"/>
</dbReference>
<dbReference type="EMBL" id="SLVJ01000022">
    <property type="protein sequence ID" value="TCM63218.1"/>
    <property type="molecule type" value="Genomic_DNA"/>
</dbReference>
<gene>
    <name evidence="2" type="ORF">EC844_12237</name>
</gene>
<dbReference type="Gene3D" id="3.90.550.10">
    <property type="entry name" value="Spore Coat Polysaccharide Biosynthesis Protein SpsA, Chain A"/>
    <property type="match status" value="1"/>
</dbReference>
<accession>A0A4V2R044</accession>
<comment type="caution">
    <text evidence="2">The sequence shown here is derived from an EMBL/GenBank/DDBJ whole genome shotgun (WGS) entry which is preliminary data.</text>
</comment>
<dbReference type="GO" id="GO:0006487">
    <property type="term" value="P:protein N-linked glycosylation"/>
    <property type="evidence" value="ECO:0007669"/>
    <property type="project" value="TreeGrafter"/>
</dbReference>
<dbReference type="InterPro" id="IPR001173">
    <property type="entry name" value="Glyco_trans_2-like"/>
</dbReference>
<name>A0A4V2R044_ACICA</name>
<proteinExistence type="predicted"/>
<dbReference type="SUPFAM" id="SSF53448">
    <property type="entry name" value="Nucleotide-diphospho-sugar transferases"/>
    <property type="match status" value="1"/>
</dbReference>
<dbReference type="GO" id="GO:0016740">
    <property type="term" value="F:transferase activity"/>
    <property type="evidence" value="ECO:0007669"/>
    <property type="project" value="UniProtKB-KW"/>
</dbReference>
<keyword evidence="2" id="KW-0808">Transferase</keyword>
<dbReference type="Pfam" id="PF00535">
    <property type="entry name" value="Glycos_transf_2"/>
    <property type="match status" value="1"/>
</dbReference>